<dbReference type="InterPro" id="IPR005019">
    <property type="entry name" value="Adenine_glyco"/>
</dbReference>
<evidence type="ECO:0000256" key="1">
    <source>
        <dbReference type="PIRSR" id="PIRSR605019-1"/>
    </source>
</evidence>
<keyword evidence="2" id="KW-0378">Hydrolase</keyword>
<dbReference type="SUPFAM" id="SSF48150">
    <property type="entry name" value="DNA-glycosylase"/>
    <property type="match status" value="1"/>
</dbReference>
<organism evidence="2 3">
    <name type="scientific">Francisella hispaniensis</name>
    <dbReference type="NCBI Taxonomy" id="622488"/>
    <lineage>
        <taxon>Bacteria</taxon>
        <taxon>Pseudomonadati</taxon>
        <taxon>Pseudomonadota</taxon>
        <taxon>Gammaproteobacteria</taxon>
        <taxon>Thiotrichales</taxon>
        <taxon>Francisellaceae</taxon>
        <taxon>Francisella</taxon>
    </lineage>
</organism>
<dbReference type="PANTHER" id="PTHR30037">
    <property type="entry name" value="DNA-3-METHYLADENINE GLYCOSYLASE 1"/>
    <property type="match status" value="1"/>
</dbReference>
<dbReference type="eggNOG" id="COG2818">
    <property type="taxonomic scope" value="Bacteria"/>
</dbReference>
<dbReference type="RefSeq" id="WP_014547934.1">
    <property type="nucleotide sequence ID" value="NC_017449.1"/>
</dbReference>
<dbReference type="Gene3D" id="1.10.340.30">
    <property type="entry name" value="Hypothetical protein, domain 2"/>
    <property type="match status" value="1"/>
</dbReference>
<evidence type="ECO:0000313" key="3">
    <source>
        <dbReference type="Proteomes" id="UP000008303"/>
    </source>
</evidence>
<feature type="binding site" evidence="1">
    <location>
        <position position="7"/>
    </location>
    <ligand>
        <name>Zn(2+)</name>
        <dbReference type="ChEBI" id="CHEBI:29105"/>
    </ligand>
</feature>
<gene>
    <name evidence="2" type="ordered locus">FN3523_0623</name>
</gene>
<dbReference type="EC" id="3.2.2.20" evidence="2"/>
<dbReference type="EMBL" id="CP002558">
    <property type="protein sequence ID" value="AEB28480.1"/>
    <property type="molecule type" value="Genomic_DNA"/>
</dbReference>
<accession>F4BJY6</accession>
<proteinExistence type="predicted"/>
<dbReference type="GO" id="GO:0008725">
    <property type="term" value="F:DNA-3-methyladenine glycosylase activity"/>
    <property type="evidence" value="ECO:0007669"/>
    <property type="project" value="UniProtKB-EC"/>
</dbReference>
<dbReference type="PATRIC" id="fig|676032.3.peg.625"/>
<reference evidence="3" key="1">
    <citation type="journal article" date="2011" name="Appl. Environ. Microbiol.">
        <title>Common ancestry and novel genetic traits of Francisella novicida-like isolates from North America and Australia as revealed by comparative genomic analyses.</title>
        <authorList>
            <person name="Siddaramappa S."/>
            <person name="Challacombe J.F."/>
            <person name="Petersen J.M."/>
            <person name="Pillai S."/>
            <person name="Hogg G."/>
            <person name="Kuske C.R."/>
        </authorList>
    </citation>
    <scope>NUCLEOTIDE SEQUENCE [LARGE SCALE GENOMIC DNA]</scope>
    <source>
        <strain evidence="3">3523</strain>
    </source>
</reference>
<keyword evidence="1" id="KW-0479">Metal-binding</keyword>
<keyword evidence="1" id="KW-0862">Zinc</keyword>
<name>F4BJY6_9GAMM</name>
<keyword evidence="2" id="KW-0326">Glycosidase</keyword>
<dbReference type="AlphaFoldDB" id="F4BJY6"/>
<feature type="binding site" evidence="1">
    <location>
        <position position="21"/>
    </location>
    <ligand>
        <name>Zn(2+)</name>
        <dbReference type="ChEBI" id="CHEBI:29105"/>
    </ligand>
</feature>
<dbReference type="HOGENOM" id="CLU_083758_1_0_6"/>
<feature type="binding site" evidence="1">
    <location>
        <position position="183"/>
    </location>
    <ligand>
        <name>Zn(2+)</name>
        <dbReference type="ChEBI" id="CHEBI:29105"/>
    </ligand>
</feature>
<sequence>MNSKNRCFGNKPNQELYAKYHDNEWGIPKYDDNELFELLILEGAQAGLNWETILKKRQGYRDAFYNFDPIKVASMLDFELEALRDNPNIIRNKLKIYSVRKNAQVFLQIQKEFGSFSDYVWEFVNFKQIKNSWKFHTEVPTATPISEKISKDLKKRGISFVGPTIIYAYMQAAGLVNDHLVDCWLYWDIKNTFIKFE</sequence>
<feature type="binding site" evidence="1">
    <location>
        <position position="179"/>
    </location>
    <ligand>
        <name>Zn(2+)</name>
        <dbReference type="ChEBI" id="CHEBI:29105"/>
    </ligand>
</feature>
<protein>
    <submittedName>
        <fullName evidence="2">DNA-3-methyladenine glycosylase</fullName>
        <ecNumber evidence="2">3.2.2.20</ecNumber>
    </submittedName>
</protein>
<dbReference type="KEGG" id="fcn:FN3523_0623"/>
<dbReference type="Proteomes" id="UP000008303">
    <property type="component" value="Chromosome"/>
</dbReference>
<dbReference type="Pfam" id="PF03352">
    <property type="entry name" value="Adenine_glyco"/>
    <property type="match status" value="1"/>
</dbReference>
<dbReference type="InterPro" id="IPR052891">
    <property type="entry name" value="DNA-3mA_glycosylase"/>
</dbReference>
<dbReference type="GO" id="GO:0006284">
    <property type="term" value="P:base-excision repair"/>
    <property type="evidence" value="ECO:0007669"/>
    <property type="project" value="InterPro"/>
</dbReference>
<dbReference type="PANTHER" id="PTHR30037:SF4">
    <property type="entry name" value="DNA-3-METHYLADENINE GLYCOSYLASE I"/>
    <property type="match status" value="1"/>
</dbReference>
<dbReference type="InterPro" id="IPR011257">
    <property type="entry name" value="DNA_glycosylase"/>
</dbReference>
<dbReference type="GO" id="GO:0046872">
    <property type="term" value="F:metal ion binding"/>
    <property type="evidence" value="ECO:0007669"/>
    <property type="project" value="UniProtKB-KW"/>
</dbReference>
<evidence type="ECO:0000313" key="2">
    <source>
        <dbReference type="EMBL" id="AEB28480.1"/>
    </source>
</evidence>